<dbReference type="FunFam" id="1.20.1270.60:FF:000031">
    <property type="entry name" value="Putative DCC-interacting protein 13-beta isoform 2"/>
    <property type="match status" value="1"/>
</dbReference>
<dbReference type="Proteomes" id="UP000472271">
    <property type="component" value="Chromosome 6"/>
</dbReference>
<dbReference type="InterPro" id="IPR001849">
    <property type="entry name" value="PH_domain"/>
</dbReference>
<keyword evidence="6" id="KW-0963">Cytoplasm</keyword>
<keyword evidence="8" id="KW-0472">Membrane</keyword>
<dbReference type="GO" id="GO:0030670">
    <property type="term" value="C:phagocytic vesicle membrane"/>
    <property type="evidence" value="ECO:0007669"/>
    <property type="project" value="UniProtKB-SubCell"/>
</dbReference>
<dbReference type="GO" id="GO:0005634">
    <property type="term" value="C:nucleus"/>
    <property type="evidence" value="ECO:0007669"/>
    <property type="project" value="UniProtKB-SubCell"/>
</dbReference>
<reference evidence="18" key="3">
    <citation type="submission" date="2025-09" db="UniProtKB">
        <authorList>
            <consortium name="Ensembl"/>
        </authorList>
    </citation>
    <scope>IDENTIFICATION</scope>
</reference>
<accession>A0A672ZRA8</accession>
<feature type="region of interest" description="Disordered" evidence="15">
    <location>
        <begin position="645"/>
        <end position="664"/>
    </location>
</feature>
<dbReference type="PANTHER" id="PTHR46415:SF1">
    <property type="entry name" value="DCC-INTERACTING PROTEIN 13-BETA"/>
    <property type="match status" value="1"/>
</dbReference>
<feature type="domain" description="PH" evidence="17">
    <location>
        <begin position="276"/>
        <end position="374"/>
    </location>
</feature>
<dbReference type="InterPro" id="IPR011993">
    <property type="entry name" value="PH-like_dom_sf"/>
</dbReference>
<dbReference type="GO" id="GO:0046325">
    <property type="term" value="P:negative regulation of D-glucose import"/>
    <property type="evidence" value="ECO:0007669"/>
    <property type="project" value="UniProtKB-ARBA"/>
</dbReference>
<evidence type="ECO:0000259" key="16">
    <source>
        <dbReference type="PROSITE" id="PS01179"/>
    </source>
</evidence>
<feature type="region of interest" description="Disordered" evidence="15">
    <location>
        <begin position="400"/>
        <end position="441"/>
    </location>
</feature>
<evidence type="ECO:0000256" key="7">
    <source>
        <dbReference type="ARBA" id="ARBA00022753"/>
    </source>
</evidence>
<sequence length="664" mass="74131">MPAVHHKLLLEDALQDSPQTRSLLSVFEEDAGNLTDYTNQLLQSMQRVFGAQSEMGLATEQLSQQLLAYEKKNFALGKGDEEVITTLQSFAKTVGELNSLHSELANQMADSMVFPLIQFREKDLTEISTLKEIFGIATDEHEAAMVKYSRLPKKKENEKLKSDMVKEVAYTRRKQHQASLQYYCALNALQYRKRVAMLEPMLGYTQAQISFFKKGIELVSKKMDNFLASVSKMTQNIQVQLDAEAEAMRVSQRELLSVEDTVYMPDKDNDPVNRTLIQKAGYLNIRNKTGLVTTAWDRLFFFTQGGNLMCQPRGAVAGGMVLDLDNSSVMAVECEDRRYCFQITSPSGKTSMILQAESKREYEEWICTVNNISRQIYLTDNPEAVAIRLNQTAIQAVTPITSFEKRQEGSPNPDRAKPGGVHGASSGSEKTAPEPEDLIAPGTPIQFDIMLPASEFQDQNRAGGRRTNPFGETDDECSTESDDSLLQQVFAVRFLGSMAVRCGNNQEVIYEAMRQVLAARAIHNIFRTTESHLMVTSSSLRLIDPQTQVTRISFQLGEVCQFAAHQENGRLMGFVVEGRDWSDGDEEGEPSFSAFVFESNTEGEKICYTISLAKDITEAKKDPEALAELMKNMPLTNDGKFLLLEPEAGDTNDGAGQEDLESEA</sequence>
<reference evidence="18" key="1">
    <citation type="submission" date="2019-06" db="EMBL/GenBank/DDBJ databases">
        <authorList>
            <consortium name="Wellcome Sanger Institute Data Sharing"/>
        </authorList>
    </citation>
    <scope>NUCLEOTIDE SEQUENCE [LARGE SCALE GENOMIC DNA]</scope>
</reference>
<reference evidence="18" key="2">
    <citation type="submission" date="2025-08" db="UniProtKB">
        <authorList>
            <consortium name="Ensembl"/>
        </authorList>
    </citation>
    <scope>IDENTIFICATION</scope>
</reference>
<dbReference type="Pfam" id="PF00169">
    <property type="entry name" value="PH"/>
    <property type="match status" value="1"/>
</dbReference>
<dbReference type="Pfam" id="PF16746">
    <property type="entry name" value="BAR_3"/>
    <property type="match status" value="1"/>
</dbReference>
<dbReference type="GeneID" id="115420453"/>
<dbReference type="Ensembl" id="ENSSORT00005019957.1">
    <property type="protein sequence ID" value="ENSSORP00005019399.1"/>
    <property type="gene ID" value="ENSSORG00005007688.1"/>
</dbReference>
<dbReference type="CTD" id="55198"/>
<evidence type="ECO:0000256" key="5">
    <source>
        <dbReference type="ARBA" id="ARBA00022475"/>
    </source>
</evidence>
<proteinExistence type="predicted"/>
<protein>
    <recommendedName>
        <fullName evidence="13">DCC-interacting protein 13-beta</fullName>
    </recommendedName>
    <alternativeName>
        <fullName evidence="14">Adapter protein containing PH domain, PTB domain and leucine zipper motif 2</fullName>
    </alternativeName>
</protein>
<dbReference type="FunFam" id="2.30.29.30:FF:000067">
    <property type="entry name" value="Putative DCC-interacting protein 13-beta isoform 2"/>
    <property type="match status" value="1"/>
</dbReference>
<dbReference type="InterPro" id="IPR047236">
    <property type="entry name" value="PH_DP13A/B"/>
</dbReference>
<evidence type="ECO:0000256" key="9">
    <source>
        <dbReference type="ARBA" id="ARBA00023242"/>
    </source>
</evidence>
<keyword evidence="10" id="KW-0966">Cell projection</keyword>
<dbReference type="InParanoid" id="A0A672ZRA8"/>
<dbReference type="InterPro" id="IPR047237">
    <property type="entry name" value="PTB_APPL"/>
</dbReference>
<name>A0A672ZRA8_9TELE</name>
<keyword evidence="5" id="KW-1003">Cell membrane</keyword>
<dbReference type="PANTHER" id="PTHR46415">
    <property type="entry name" value="ADAPTOR PROTEIN, PHOSPHOTYROSINE INTERACTION, PH DOMAIN AND LEUCINE ZIPPER-CONTAINING 2"/>
    <property type="match status" value="1"/>
</dbReference>
<keyword evidence="12" id="KW-0968">Cytoplasmic vesicle</keyword>
<evidence type="ECO:0000256" key="13">
    <source>
        <dbReference type="ARBA" id="ARBA00068677"/>
    </source>
</evidence>
<dbReference type="AlphaFoldDB" id="A0A672ZRA8"/>
<dbReference type="GO" id="GO:0032587">
    <property type="term" value="C:ruffle membrane"/>
    <property type="evidence" value="ECO:0007669"/>
    <property type="project" value="UniProtKB-SubCell"/>
</dbReference>
<evidence type="ECO:0000256" key="4">
    <source>
        <dbReference type="ARBA" id="ARBA00004632"/>
    </source>
</evidence>
<keyword evidence="9" id="KW-0539">Nucleus</keyword>
<dbReference type="GO" id="GO:0007166">
    <property type="term" value="P:cell surface receptor signaling pathway"/>
    <property type="evidence" value="ECO:0007669"/>
    <property type="project" value="UniProtKB-ARBA"/>
</dbReference>
<dbReference type="CDD" id="cd13247">
    <property type="entry name" value="BAR-PH_APPL"/>
    <property type="match status" value="1"/>
</dbReference>
<evidence type="ECO:0000256" key="2">
    <source>
        <dbReference type="ARBA" id="ARBA00004220"/>
    </source>
</evidence>
<dbReference type="InterPro" id="IPR006020">
    <property type="entry name" value="PTB/PI_dom"/>
</dbReference>
<dbReference type="GO" id="GO:0042592">
    <property type="term" value="P:homeostatic process"/>
    <property type="evidence" value="ECO:0007669"/>
    <property type="project" value="UniProtKB-ARBA"/>
</dbReference>
<dbReference type="InterPro" id="IPR047181">
    <property type="entry name" value="DP13A/B"/>
</dbReference>
<gene>
    <name evidence="18" type="primary">appl2</name>
</gene>
<dbReference type="InterPro" id="IPR027267">
    <property type="entry name" value="AH/BAR_dom_sf"/>
</dbReference>
<dbReference type="FunFam" id="2.30.29.30:FF:000160">
    <property type="entry name" value="DCC-interacting protein 13-beta isoform X2"/>
    <property type="match status" value="1"/>
</dbReference>
<dbReference type="GO" id="GO:0031901">
    <property type="term" value="C:early endosome membrane"/>
    <property type="evidence" value="ECO:0007669"/>
    <property type="project" value="UniProtKB-SubCell"/>
</dbReference>
<evidence type="ECO:0000256" key="3">
    <source>
        <dbReference type="ARBA" id="ARBA00004580"/>
    </source>
</evidence>
<feature type="domain" description="PID" evidence="16">
    <location>
        <begin position="490"/>
        <end position="548"/>
    </location>
</feature>
<dbReference type="InterPro" id="IPR004148">
    <property type="entry name" value="BAR_dom"/>
</dbReference>
<evidence type="ECO:0000256" key="11">
    <source>
        <dbReference type="ARBA" id="ARBA00023306"/>
    </source>
</evidence>
<dbReference type="Gene3D" id="1.20.1270.60">
    <property type="entry name" value="Arfaptin homology (AH) domain/BAR domain"/>
    <property type="match status" value="1"/>
</dbReference>
<dbReference type="SMART" id="SM00233">
    <property type="entry name" value="PH"/>
    <property type="match status" value="1"/>
</dbReference>
<evidence type="ECO:0000313" key="19">
    <source>
        <dbReference type="Proteomes" id="UP000472271"/>
    </source>
</evidence>
<evidence type="ECO:0000259" key="17">
    <source>
        <dbReference type="PROSITE" id="PS50003"/>
    </source>
</evidence>
<evidence type="ECO:0000256" key="14">
    <source>
        <dbReference type="ARBA" id="ARBA00076401"/>
    </source>
</evidence>
<evidence type="ECO:0000313" key="18">
    <source>
        <dbReference type="Ensembl" id="ENSSORP00005019399.1"/>
    </source>
</evidence>
<dbReference type="PROSITE" id="PS50003">
    <property type="entry name" value="PH_DOMAIN"/>
    <property type="match status" value="1"/>
</dbReference>
<evidence type="ECO:0000256" key="6">
    <source>
        <dbReference type="ARBA" id="ARBA00022490"/>
    </source>
</evidence>
<keyword evidence="19" id="KW-1185">Reference proteome</keyword>
<organism evidence="18 19">
    <name type="scientific">Sphaeramia orbicularis</name>
    <name type="common">orbiculate cardinalfish</name>
    <dbReference type="NCBI Taxonomy" id="375764"/>
    <lineage>
        <taxon>Eukaryota</taxon>
        <taxon>Metazoa</taxon>
        <taxon>Chordata</taxon>
        <taxon>Craniata</taxon>
        <taxon>Vertebrata</taxon>
        <taxon>Euteleostomi</taxon>
        <taxon>Actinopterygii</taxon>
        <taxon>Neopterygii</taxon>
        <taxon>Teleostei</taxon>
        <taxon>Neoteleostei</taxon>
        <taxon>Acanthomorphata</taxon>
        <taxon>Gobiaria</taxon>
        <taxon>Kurtiformes</taxon>
        <taxon>Apogonoidei</taxon>
        <taxon>Apogonidae</taxon>
        <taxon>Apogoninae</taxon>
        <taxon>Sphaeramia</taxon>
    </lineage>
</organism>
<keyword evidence="11" id="KW-0131">Cell cycle</keyword>
<keyword evidence="7" id="KW-0967">Endosome</keyword>
<dbReference type="GO" id="GO:0071363">
    <property type="term" value="P:cellular response to growth factor stimulus"/>
    <property type="evidence" value="ECO:0007669"/>
    <property type="project" value="UniProtKB-ARBA"/>
</dbReference>
<dbReference type="CDD" id="cd13158">
    <property type="entry name" value="PTB_APPL"/>
    <property type="match status" value="1"/>
</dbReference>
<dbReference type="OrthoDB" id="10070851at2759"/>
<dbReference type="Pfam" id="PF00640">
    <property type="entry name" value="PID"/>
    <property type="match status" value="1"/>
</dbReference>
<comment type="subcellular location">
    <subcellularLocation>
        <location evidence="4">Cell projection</location>
        <location evidence="4">Ruffle membrane</location>
    </subcellularLocation>
    <subcellularLocation>
        <location evidence="3">Cytoplasmic vesicle</location>
        <location evidence="3">Phagosome membrane</location>
    </subcellularLocation>
    <subcellularLocation>
        <location evidence="2">Early endosome membrane</location>
        <topology evidence="2">Peripheral membrane protein</topology>
    </subcellularLocation>
    <subcellularLocation>
        <location evidence="1">Nucleus</location>
    </subcellularLocation>
</comment>
<evidence type="ECO:0000256" key="10">
    <source>
        <dbReference type="ARBA" id="ARBA00023273"/>
    </source>
</evidence>
<dbReference type="SUPFAM" id="SSF103657">
    <property type="entry name" value="BAR/IMD domain-like"/>
    <property type="match status" value="1"/>
</dbReference>
<evidence type="ECO:0000256" key="1">
    <source>
        <dbReference type="ARBA" id="ARBA00004123"/>
    </source>
</evidence>
<evidence type="ECO:0000256" key="15">
    <source>
        <dbReference type="SAM" id="MobiDB-lite"/>
    </source>
</evidence>
<evidence type="ECO:0000256" key="8">
    <source>
        <dbReference type="ARBA" id="ARBA00023136"/>
    </source>
</evidence>
<dbReference type="PROSITE" id="PS01179">
    <property type="entry name" value="PID"/>
    <property type="match status" value="1"/>
</dbReference>
<dbReference type="RefSeq" id="XP_029991557.1">
    <property type="nucleotide sequence ID" value="XM_030135697.1"/>
</dbReference>
<dbReference type="Gene3D" id="2.30.29.30">
    <property type="entry name" value="Pleckstrin-homology domain (PH domain)/Phosphotyrosine-binding domain (PTB)"/>
    <property type="match status" value="2"/>
</dbReference>
<dbReference type="SUPFAM" id="SSF50729">
    <property type="entry name" value="PH domain-like"/>
    <property type="match status" value="2"/>
</dbReference>
<evidence type="ECO:0000256" key="12">
    <source>
        <dbReference type="ARBA" id="ARBA00023329"/>
    </source>
</evidence>